<sequence length="261" mass="27840">MNVLVIGDIVGSPGRDAVKRYVSVLRDQYEIDACIANGENIAAGFGLTAATCEELFESGVDFLTGGNHTFDKRDFKAFLERSDRVIRPANYPPGTPGAGAGTMRVGDVTLGIINVMGRTFMPPVDDPFRALEAEITAMRAVTPCILVDVHAEATSEKQGLARFADGKVSAIYGTHTHVQTADEEILPGGTAYITDLGMTGPSDGIIGMESEAVLSRFLTGFSDRFSVCKSGTKQLCAAVLCLDTRSGRAISIKRIFQRGIP</sequence>
<evidence type="ECO:0000313" key="1">
    <source>
        <dbReference type="EMBL" id="CBH76354.1"/>
    </source>
</evidence>
<name>E6PIR3_9ZZZZ</name>
<dbReference type="SUPFAM" id="SSF56300">
    <property type="entry name" value="Metallo-dependent phosphatases"/>
    <property type="match status" value="1"/>
</dbReference>
<evidence type="ECO:0008006" key="2">
    <source>
        <dbReference type="Google" id="ProtNLM"/>
    </source>
</evidence>
<dbReference type="NCBIfam" id="TIGR00282">
    <property type="entry name" value="TIGR00282 family metallophosphoesterase"/>
    <property type="match status" value="1"/>
</dbReference>
<organism evidence="1">
    <name type="scientific">mine drainage metagenome</name>
    <dbReference type="NCBI Taxonomy" id="410659"/>
    <lineage>
        <taxon>unclassified sequences</taxon>
        <taxon>metagenomes</taxon>
        <taxon>ecological metagenomes</taxon>
    </lineage>
</organism>
<dbReference type="EMBL" id="CABL01000019">
    <property type="protein sequence ID" value="CBH76354.1"/>
    <property type="molecule type" value="Genomic_DNA"/>
</dbReference>
<dbReference type="PIRSF" id="PIRSF004789">
    <property type="entry name" value="DR1281"/>
    <property type="match status" value="1"/>
</dbReference>
<dbReference type="AlphaFoldDB" id="E6PIR3"/>
<proteinExistence type="predicted"/>
<accession>E6PIR3</accession>
<dbReference type="InterPro" id="IPR005235">
    <property type="entry name" value="YmdB-like"/>
</dbReference>
<gene>
    <name evidence="1" type="ORF">CARN1_0834</name>
</gene>
<dbReference type="PANTHER" id="PTHR36303">
    <property type="entry name" value="2',3'-CYCLIC-NUCLEOTIDE 2'-PHOSPHODIESTERASE"/>
    <property type="match status" value="1"/>
</dbReference>
<dbReference type="Gene3D" id="3.60.21.10">
    <property type="match status" value="1"/>
</dbReference>
<dbReference type="CDD" id="cd07382">
    <property type="entry name" value="MPP_DR1281"/>
    <property type="match status" value="1"/>
</dbReference>
<dbReference type="PANTHER" id="PTHR36303:SF1">
    <property type="entry name" value="2',3'-CYCLIC-NUCLEOTIDE 2'-PHOSPHODIESTERASE"/>
    <property type="match status" value="1"/>
</dbReference>
<reference evidence="1" key="1">
    <citation type="submission" date="2009-10" db="EMBL/GenBank/DDBJ databases">
        <title>Diversity of trophic interactions inside an arsenic-rich microbial ecosystem.</title>
        <authorList>
            <person name="Bertin P.N."/>
            <person name="Heinrich-Salmeron A."/>
            <person name="Pelletier E."/>
            <person name="Goulhen-Chollet F."/>
            <person name="Arsene-Ploetze F."/>
            <person name="Gallien S."/>
            <person name="Calteau A."/>
            <person name="Vallenet D."/>
            <person name="Casiot C."/>
            <person name="Chane-Woon-Ming B."/>
            <person name="Giloteaux L."/>
            <person name="Barakat M."/>
            <person name="Bonnefoy V."/>
            <person name="Bruneel O."/>
            <person name="Chandler M."/>
            <person name="Cleiss J."/>
            <person name="Duran R."/>
            <person name="Elbaz-Poulichet F."/>
            <person name="Fonknechten N."/>
            <person name="Lauga B."/>
            <person name="Mornico D."/>
            <person name="Ortet P."/>
            <person name="Schaeffer C."/>
            <person name="Siguier P."/>
            <person name="Alexander Thil Smith A."/>
            <person name="Van Dorsselaer A."/>
            <person name="Weissenbach J."/>
            <person name="Medigue C."/>
            <person name="Le Paslier D."/>
        </authorList>
    </citation>
    <scope>NUCLEOTIDE SEQUENCE</scope>
</reference>
<protein>
    <recommendedName>
        <fullName evidence="2">TIGR00282 family metallophosphoesterase</fullName>
    </recommendedName>
</protein>
<comment type="caution">
    <text evidence="1">The sequence shown here is derived from an EMBL/GenBank/DDBJ whole genome shotgun (WGS) entry which is preliminary data.</text>
</comment>
<dbReference type="GO" id="GO:0004113">
    <property type="term" value="F:2',3'-cyclic-nucleotide 3'-phosphodiesterase activity"/>
    <property type="evidence" value="ECO:0007669"/>
    <property type="project" value="TreeGrafter"/>
</dbReference>
<dbReference type="InterPro" id="IPR029052">
    <property type="entry name" value="Metallo-depent_PP-like"/>
</dbReference>
<dbReference type="Pfam" id="PF13277">
    <property type="entry name" value="YmdB"/>
    <property type="match status" value="1"/>
</dbReference>